<evidence type="ECO:0000313" key="2">
    <source>
        <dbReference type="EMBL" id="STO64748.1"/>
    </source>
</evidence>
<dbReference type="Pfam" id="PF07157">
    <property type="entry name" value="DNA_circ_N"/>
    <property type="match status" value="1"/>
</dbReference>
<dbReference type="InterPro" id="IPR009826">
    <property type="entry name" value="DNA_circ_N"/>
</dbReference>
<sequence length="442" mass="48999">MWIVPMQTASYKGVAFEVININDSAERAVVEHLYPYINGGDLEDMGLNAKQVQMQAMFNGDGYYTKLKQFLNVMEEKGSGVLVHPILGRMPEMICVSYSISHDAENVNYCSVDLTFKEATEALSTLVFQSPLFSQFDSLFNAIEGYVEQAMGWYATYMGAYSAISGFKNKLLGYWGAVFGVVSMVKHFFKSGKTSQALPKSVSKQTVKSQSVQAMKLLDAELSEGFKAVLKRNQLSQNAGFNEILKTAKEIEVLPAHLISGKGETANNRYDYVNLGGAKLRKEDGVAIGCALKLLCSAQVVKSAVEIMEDFSETLTPREIEYMATQCRLSLLASLNSLRVLQKADEVGRKVGEPNSDVYLVSYQMAEEIRALAHVVTRLAIALINQKPPLMVKIAPLNGTLQQVAHALYGDYRRFDELLRLNPDIREPNFIAEGDLLNAYAK</sequence>
<gene>
    <name evidence="2" type="ORF">NCTC10794_01824</name>
</gene>
<feature type="domain" description="DNA circulation N-terminal" evidence="1">
    <location>
        <begin position="6"/>
        <end position="90"/>
    </location>
</feature>
<protein>
    <submittedName>
        <fullName evidence="2">Phage virion protein</fullName>
    </submittedName>
</protein>
<dbReference type="AlphaFoldDB" id="A0A377I3G0"/>
<accession>A0A377I3G0</accession>
<dbReference type="Proteomes" id="UP000254867">
    <property type="component" value="Unassembled WGS sequence"/>
</dbReference>
<organism evidence="2 3">
    <name type="scientific">Haemophilus parahaemolyticus</name>
    <dbReference type="NCBI Taxonomy" id="735"/>
    <lineage>
        <taxon>Bacteria</taxon>
        <taxon>Pseudomonadati</taxon>
        <taxon>Pseudomonadota</taxon>
        <taxon>Gammaproteobacteria</taxon>
        <taxon>Pasteurellales</taxon>
        <taxon>Pasteurellaceae</taxon>
        <taxon>Haemophilus</taxon>
    </lineage>
</organism>
<proteinExistence type="predicted"/>
<evidence type="ECO:0000259" key="1">
    <source>
        <dbReference type="Pfam" id="PF07157"/>
    </source>
</evidence>
<dbReference type="EMBL" id="UGHH01000002">
    <property type="protein sequence ID" value="STO64748.1"/>
    <property type="molecule type" value="Genomic_DNA"/>
</dbReference>
<dbReference type="RefSeq" id="WP_119223057.1">
    <property type="nucleotide sequence ID" value="NZ_UGHH01000002.1"/>
</dbReference>
<name>A0A377I3G0_HAEPH</name>
<reference evidence="2 3" key="1">
    <citation type="submission" date="2018-06" db="EMBL/GenBank/DDBJ databases">
        <authorList>
            <consortium name="Pathogen Informatics"/>
            <person name="Doyle S."/>
        </authorList>
    </citation>
    <scope>NUCLEOTIDE SEQUENCE [LARGE SCALE GENOMIC DNA]</scope>
    <source>
        <strain evidence="2 3">NCTC10794</strain>
    </source>
</reference>
<evidence type="ECO:0000313" key="3">
    <source>
        <dbReference type="Proteomes" id="UP000254867"/>
    </source>
</evidence>